<feature type="compositionally biased region" description="Basic and acidic residues" evidence="1">
    <location>
        <begin position="9"/>
        <end position="22"/>
    </location>
</feature>
<proteinExistence type="predicted"/>
<dbReference type="RefSeq" id="WP_270079835.1">
    <property type="nucleotide sequence ID" value="NZ_CP115300.1"/>
</dbReference>
<protein>
    <submittedName>
        <fullName evidence="2">Uncharacterized protein</fullName>
    </submittedName>
</protein>
<name>A0ABY7NUG1_9ACTN</name>
<accession>A0ABY7NUG1</accession>
<dbReference type="Proteomes" id="UP001212326">
    <property type="component" value="Chromosome"/>
</dbReference>
<sequence>MPSVSDADPFAHDLPMDREPPHRALHQAGRESLVLCGKRAFNAFGPRNDLVTADAHRMAGLPAWVNVQCAREALSEDGFGAAVRAAADRGELSRTASTVGGAVAADRRG</sequence>
<evidence type="ECO:0000256" key="1">
    <source>
        <dbReference type="SAM" id="MobiDB-lite"/>
    </source>
</evidence>
<evidence type="ECO:0000313" key="3">
    <source>
        <dbReference type="Proteomes" id="UP001212326"/>
    </source>
</evidence>
<dbReference type="EMBL" id="CP115300">
    <property type="protein sequence ID" value="WBO61881.1"/>
    <property type="molecule type" value="Genomic_DNA"/>
</dbReference>
<feature type="region of interest" description="Disordered" evidence="1">
    <location>
        <begin position="1"/>
        <end position="23"/>
    </location>
</feature>
<gene>
    <name evidence="2" type="ORF">O1G22_03015</name>
</gene>
<reference evidence="2 3" key="1">
    <citation type="submission" date="2022-12" db="EMBL/GenBank/DDBJ databases">
        <authorList>
            <person name="Mo P."/>
        </authorList>
    </citation>
    <scope>NUCLEOTIDE SEQUENCE [LARGE SCALE GENOMIC DNA]</scope>
    <source>
        <strain evidence="2 3">HUAS 2-6</strain>
    </source>
</reference>
<keyword evidence="3" id="KW-1185">Reference proteome</keyword>
<organism evidence="2 3">
    <name type="scientific">Streptomyces camelliae</name>
    <dbReference type="NCBI Taxonomy" id="3004093"/>
    <lineage>
        <taxon>Bacteria</taxon>
        <taxon>Bacillati</taxon>
        <taxon>Actinomycetota</taxon>
        <taxon>Actinomycetes</taxon>
        <taxon>Kitasatosporales</taxon>
        <taxon>Streptomycetaceae</taxon>
        <taxon>Streptomyces</taxon>
    </lineage>
</organism>
<evidence type="ECO:0000313" key="2">
    <source>
        <dbReference type="EMBL" id="WBO61881.1"/>
    </source>
</evidence>